<dbReference type="AlphaFoldDB" id="A0A918AAI1"/>
<reference evidence="5" key="2">
    <citation type="submission" date="2020-09" db="EMBL/GenBank/DDBJ databases">
        <authorList>
            <person name="Sun Q."/>
            <person name="Zhou Y."/>
        </authorList>
    </citation>
    <scope>NUCLEOTIDE SEQUENCE</scope>
    <source>
        <strain evidence="5">CGMCC 4.7430</strain>
    </source>
</reference>
<dbReference type="InterPro" id="IPR000873">
    <property type="entry name" value="AMP-dep_synth/lig_dom"/>
</dbReference>
<dbReference type="PANTHER" id="PTHR43201">
    <property type="entry name" value="ACYL-COA SYNTHETASE"/>
    <property type="match status" value="1"/>
</dbReference>
<dbReference type="GO" id="GO:0031956">
    <property type="term" value="F:medium-chain fatty acid-CoA ligase activity"/>
    <property type="evidence" value="ECO:0007669"/>
    <property type="project" value="TreeGrafter"/>
</dbReference>
<dbReference type="Pfam" id="PF13193">
    <property type="entry name" value="AMP-binding_C"/>
    <property type="match status" value="1"/>
</dbReference>
<accession>A0A918AAI1</accession>
<dbReference type="Gene3D" id="3.40.50.12780">
    <property type="entry name" value="N-terminal domain of ligase-like"/>
    <property type="match status" value="1"/>
</dbReference>
<sequence>MNHNERQKDMTGPVVISGRRVLPVAEMKERAARLASGLRQLGVGPGDRYAIMMRNETGMLEATFAASLIGAVPVPVNWHWTGADLRHLLSDSQAKVVVVHSDLVPIVEAQKPERLRIVEVAVPPEVAEEFALGTVAPTGRYPMAEQLIEDNDPPAESVLTPPMSVIYTSGTTGLAKGVLRDPIAPEKAGDIAGLLRQVVGFRAGGTAVIPAPLYHTAPNVAATYALAMGMSLVIMPKFDAEQFLRVVAEHRATAAQMVPTMFVRLLRLPQDIREKYDLSSLENVSHSAAPCPPDIKRAMIDWFGPTISEYYGGSEGGAWTVCTSEQWLAHPGTVGAPVGDAAIRILGPDRTEVPAGETGVVYGRPPSAWPDFTYLGDDAKRRAIDAGDGFYTLGDVGHVDKDGYLYLSDRLNDMVISGGVNIYPVEIENTVLGLAGVADVAVFGIPDADFGEALAAHVELLPDATVTEDQVREHVERNLAKYKVPKVVVFEARLPREDSGKLFKRRLREQYWPAHG</sequence>
<keyword evidence="6" id="KW-1185">Reference proteome</keyword>
<feature type="domain" description="AMP-binding enzyme C-terminal" evidence="4">
    <location>
        <begin position="426"/>
        <end position="501"/>
    </location>
</feature>
<dbReference type="GO" id="GO:0006631">
    <property type="term" value="P:fatty acid metabolic process"/>
    <property type="evidence" value="ECO:0007669"/>
    <property type="project" value="TreeGrafter"/>
</dbReference>
<name>A0A918AAI1_9ACTN</name>
<proteinExistence type="inferred from homology"/>
<comment type="caution">
    <text evidence="5">The sequence shown here is derived from an EMBL/GenBank/DDBJ whole genome shotgun (WGS) entry which is preliminary data.</text>
</comment>
<comment type="similarity">
    <text evidence="1">Belongs to the ATP-dependent AMP-binding enzyme family.</text>
</comment>
<gene>
    <name evidence="5" type="ORF">GCM10012278_65010</name>
</gene>
<dbReference type="InterPro" id="IPR020845">
    <property type="entry name" value="AMP-binding_CS"/>
</dbReference>
<keyword evidence="2" id="KW-0436">Ligase</keyword>
<evidence type="ECO:0000256" key="1">
    <source>
        <dbReference type="ARBA" id="ARBA00006432"/>
    </source>
</evidence>
<reference evidence="5" key="1">
    <citation type="journal article" date="2014" name="Int. J. Syst. Evol. Microbiol.">
        <title>Complete genome sequence of Corynebacterium casei LMG S-19264T (=DSM 44701T), isolated from a smear-ripened cheese.</title>
        <authorList>
            <consortium name="US DOE Joint Genome Institute (JGI-PGF)"/>
            <person name="Walter F."/>
            <person name="Albersmeier A."/>
            <person name="Kalinowski J."/>
            <person name="Ruckert C."/>
        </authorList>
    </citation>
    <scope>NUCLEOTIDE SEQUENCE</scope>
    <source>
        <strain evidence="5">CGMCC 4.7430</strain>
    </source>
</reference>
<dbReference type="InterPro" id="IPR042099">
    <property type="entry name" value="ANL_N_sf"/>
</dbReference>
<protein>
    <submittedName>
        <fullName evidence="5">Acyl-CoA synthetase</fullName>
    </submittedName>
</protein>
<evidence type="ECO:0000256" key="2">
    <source>
        <dbReference type="ARBA" id="ARBA00022598"/>
    </source>
</evidence>
<dbReference type="Pfam" id="PF00501">
    <property type="entry name" value="AMP-binding"/>
    <property type="match status" value="1"/>
</dbReference>
<organism evidence="5 6">
    <name type="scientific">Nonomuraea glycinis</name>
    <dbReference type="NCBI Taxonomy" id="2047744"/>
    <lineage>
        <taxon>Bacteria</taxon>
        <taxon>Bacillati</taxon>
        <taxon>Actinomycetota</taxon>
        <taxon>Actinomycetes</taxon>
        <taxon>Streptosporangiales</taxon>
        <taxon>Streptosporangiaceae</taxon>
        <taxon>Nonomuraea</taxon>
    </lineage>
</organism>
<evidence type="ECO:0000259" key="4">
    <source>
        <dbReference type="Pfam" id="PF13193"/>
    </source>
</evidence>
<dbReference type="PANTHER" id="PTHR43201:SF5">
    <property type="entry name" value="MEDIUM-CHAIN ACYL-COA LIGASE ACSF2, MITOCHONDRIAL"/>
    <property type="match status" value="1"/>
</dbReference>
<dbReference type="InterPro" id="IPR025110">
    <property type="entry name" value="AMP-bd_C"/>
</dbReference>
<dbReference type="InterPro" id="IPR045851">
    <property type="entry name" value="AMP-bd_C_sf"/>
</dbReference>
<dbReference type="PROSITE" id="PS00455">
    <property type="entry name" value="AMP_BINDING"/>
    <property type="match status" value="1"/>
</dbReference>
<dbReference type="SUPFAM" id="SSF56801">
    <property type="entry name" value="Acetyl-CoA synthetase-like"/>
    <property type="match status" value="1"/>
</dbReference>
<feature type="domain" description="AMP-dependent synthetase/ligase" evidence="3">
    <location>
        <begin position="14"/>
        <end position="365"/>
    </location>
</feature>
<dbReference type="Proteomes" id="UP000660745">
    <property type="component" value="Unassembled WGS sequence"/>
</dbReference>
<evidence type="ECO:0000313" key="5">
    <source>
        <dbReference type="EMBL" id="GGP13399.1"/>
    </source>
</evidence>
<dbReference type="Gene3D" id="3.30.300.30">
    <property type="match status" value="1"/>
</dbReference>
<dbReference type="EMBL" id="BMNK01000014">
    <property type="protein sequence ID" value="GGP13399.1"/>
    <property type="molecule type" value="Genomic_DNA"/>
</dbReference>
<evidence type="ECO:0000313" key="6">
    <source>
        <dbReference type="Proteomes" id="UP000660745"/>
    </source>
</evidence>
<evidence type="ECO:0000259" key="3">
    <source>
        <dbReference type="Pfam" id="PF00501"/>
    </source>
</evidence>